<dbReference type="GO" id="GO:0022625">
    <property type="term" value="C:cytosolic large ribosomal subunit"/>
    <property type="evidence" value="ECO:0007669"/>
    <property type="project" value="TreeGrafter"/>
</dbReference>
<dbReference type="PANTHER" id="PTHR13691">
    <property type="entry name" value="RIBOSOMAL PROTEIN L2"/>
    <property type="match status" value="1"/>
</dbReference>
<evidence type="ECO:0000313" key="12">
    <source>
        <dbReference type="EMBL" id="TPX33114.1"/>
    </source>
</evidence>
<sequence>MGRVIRAQRKGKGGIFVSHVKRRVGAAKLRPLDYAERHGYIRGLVKEIIHDPGRGAPLARVVFRDPYRYKLREEMFVATEGMFTGQFVYCGKKATLNVGNVLPLECMPEGTIICNVEEKTGDRGALARTSGNYATIIGHNPDQGITRIKLPSGAKKVVMGNCRATVGIVAGGGRIDKPMLKAGRAHHKFRVKRNSWPKTRGVAMNPVDHPHGGGNHQHIGHASTVARSAPPGQKVGLIAARRTGLLRGTKKRRQRIMRIQLLLILIAVTDAVVVPQLTVLPVYGSSECGFYANINMTREGLTLPILIDTSSSDLAILTRASCSSCNTTYQPTIPTPSITAVNNYTTGSLSGRVVHEDVAVGDILMPNLPMMAIDAITGSALKTCTSASVPASRGIMGLGASRLANSFISSTGFIHGISNLAVDAFALQICKNDAVTRLNVTSSGHLWIGGWDSSFFAPSTDLMTLDLVTARGYYGLNVTNFSLSSGSNYISSVSLMSVAETSCSQGTCILDSTSSELGLPPTTYSTLVSKLQSSSAIIFPSNTSASTLFWSAGYIIVSSTAMTSDNITLSLTISGTNNVTINSSSFISSVACGSSCLTTRDTSILPYSRQSLPWITTDSNCDPTSGTPLSANCRLYFRSGLSSQLSGITLGLPLFYNRVLVFDLANSALKLASGINCSASGTLSGMIDTANASSVGYVVVISALGGSCGAIVLGIAGFSLMRRRETIHKPTPILPVTTSFMSVDPNQHQLNISQNGKNLVEDTNLFETASTLVFGHSNATTATQLPYPTPYEQSLHDFSLPSNSNPLATPEYTPLFDTFDTPVAGDDCLFPEFGESYPNLTELANAAFEPNLVDLFLPLNELAAAQSYFPDVNPIINSNDINTFLAAFHQGNVDPFTVAQAFATTLPTKHDNENESRNDSPTPSTSTGRRRASQGVIKKKRTPSTWYTCDFPDCQYGTSRASNLRDHVGIHDPNREKPFKCPCGKSFPRNSDLVRHNKSHVKQKSFKCGQCPSSFSRLDSLARHERDRHGSLDG</sequence>
<keyword evidence="9" id="KW-1133">Transmembrane helix</keyword>
<keyword evidence="3 7" id="KW-0863">Zinc-finger</keyword>
<dbReference type="FunFam" id="4.10.950.10:FF:000002">
    <property type="entry name" value="60S ribosomal protein L2"/>
    <property type="match status" value="1"/>
</dbReference>
<evidence type="ECO:0000256" key="7">
    <source>
        <dbReference type="PROSITE-ProRule" id="PRU00042"/>
    </source>
</evidence>
<evidence type="ECO:0000313" key="13">
    <source>
        <dbReference type="Proteomes" id="UP000319731"/>
    </source>
</evidence>
<dbReference type="InterPro" id="IPR014726">
    <property type="entry name" value="Ribosomal_uL2_dom3"/>
</dbReference>
<keyword evidence="13" id="KW-1185">Reference proteome</keyword>
<dbReference type="FunFam" id="2.40.50.140:FF:000020">
    <property type="entry name" value="60S ribosomal protein L2"/>
    <property type="match status" value="1"/>
</dbReference>
<feature type="compositionally biased region" description="Basic residues" evidence="8">
    <location>
        <begin position="928"/>
        <end position="939"/>
    </location>
</feature>
<dbReference type="FunFam" id="3.30.160.60:FF:000446">
    <property type="entry name" value="Zinc finger protein"/>
    <property type="match status" value="1"/>
</dbReference>
<protein>
    <recommendedName>
        <fullName evidence="14">Ribosomal protein L2 C-terminal domain-containing protein</fullName>
    </recommendedName>
</protein>
<dbReference type="NCBIfam" id="NF007180">
    <property type="entry name" value="PRK09612.1"/>
    <property type="match status" value="1"/>
</dbReference>
<dbReference type="InterPro" id="IPR022669">
    <property type="entry name" value="Ribosomal_uL2_C"/>
</dbReference>
<dbReference type="AlphaFoldDB" id="A0A507C4R0"/>
<feature type="transmembrane region" description="Helical" evidence="9">
    <location>
        <begin position="695"/>
        <end position="720"/>
    </location>
</feature>
<feature type="domain" description="C2H2-type" evidence="10">
    <location>
        <begin position="1006"/>
        <end position="1029"/>
    </location>
</feature>
<evidence type="ECO:0008006" key="14">
    <source>
        <dbReference type="Google" id="ProtNLM"/>
    </source>
</evidence>
<dbReference type="STRING" id="1806994.A0A507C4R0"/>
<dbReference type="InterPro" id="IPR033121">
    <property type="entry name" value="PEPTIDASE_A1"/>
</dbReference>
<dbReference type="GO" id="GO:0008270">
    <property type="term" value="F:zinc ion binding"/>
    <property type="evidence" value="ECO:0007669"/>
    <property type="project" value="UniProtKB-KW"/>
</dbReference>
<dbReference type="Gene3D" id="2.40.50.140">
    <property type="entry name" value="Nucleic acid-binding proteins"/>
    <property type="match status" value="1"/>
</dbReference>
<dbReference type="SUPFAM" id="SSF50104">
    <property type="entry name" value="Translation proteins SH3-like domain"/>
    <property type="match status" value="1"/>
</dbReference>
<dbReference type="FunFam" id="2.30.30.30:FF:000006">
    <property type="entry name" value="60S ribosomal protein L8"/>
    <property type="match status" value="1"/>
</dbReference>
<dbReference type="InterPro" id="IPR022671">
    <property type="entry name" value="Ribosomal_uL2_CS"/>
</dbReference>
<dbReference type="InterPro" id="IPR034164">
    <property type="entry name" value="Pepsin-like_dom"/>
</dbReference>
<feature type="domain" description="C2H2-type" evidence="10">
    <location>
        <begin position="979"/>
        <end position="1005"/>
    </location>
</feature>
<keyword evidence="4" id="KW-0862">Zinc</keyword>
<dbReference type="SUPFAM" id="SSF57667">
    <property type="entry name" value="beta-beta-alpha zinc fingers"/>
    <property type="match status" value="1"/>
</dbReference>
<dbReference type="InterPro" id="IPR021109">
    <property type="entry name" value="Peptidase_aspartic_dom_sf"/>
</dbReference>
<dbReference type="InterPro" id="IPR012340">
    <property type="entry name" value="NA-bd_OB-fold"/>
</dbReference>
<dbReference type="Pfam" id="PF03947">
    <property type="entry name" value="Ribosomal_L2_C"/>
    <property type="match status" value="1"/>
</dbReference>
<dbReference type="Gene3D" id="2.40.70.10">
    <property type="entry name" value="Acid Proteases"/>
    <property type="match status" value="2"/>
</dbReference>
<keyword evidence="5" id="KW-0689">Ribosomal protein</keyword>
<dbReference type="Gene3D" id="4.10.950.10">
    <property type="entry name" value="Ribosomal protein L2, domain 3"/>
    <property type="match status" value="1"/>
</dbReference>
<dbReference type="Proteomes" id="UP000319731">
    <property type="component" value="Unassembled WGS sequence"/>
</dbReference>
<organism evidence="12 13">
    <name type="scientific">Synchytrium microbalum</name>
    <dbReference type="NCBI Taxonomy" id="1806994"/>
    <lineage>
        <taxon>Eukaryota</taxon>
        <taxon>Fungi</taxon>
        <taxon>Fungi incertae sedis</taxon>
        <taxon>Chytridiomycota</taxon>
        <taxon>Chytridiomycota incertae sedis</taxon>
        <taxon>Chytridiomycetes</taxon>
        <taxon>Synchytriales</taxon>
        <taxon>Synchytriaceae</taxon>
        <taxon>Synchytrium</taxon>
    </lineage>
</organism>
<dbReference type="Gene3D" id="3.30.160.60">
    <property type="entry name" value="Classic Zinc Finger"/>
    <property type="match status" value="1"/>
</dbReference>
<evidence type="ECO:0000256" key="8">
    <source>
        <dbReference type="SAM" id="MobiDB-lite"/>
    </source>
</evidence>
<dbReference type="SMART" id="SM01383">
    <property type="entry name" value="Ribosomal_L2"/>
    <property type="match status" value="1"/>
</dbReference>
<feature type="region of interest" description="Disordered" evidence="8">
    <location>
        <begin position="907"/>
        <end position="939"/>
    </location>
</feature>
<dbReference type="OrthoDB" id="10267824at2759"/>
<reference evidence="12 13" key="1">
    <citation type="journal article" date="2019" name="Sci. Rep.">
        <title>Comparative genomics of chytrid fungi reveal insights into the obligate biotrophic and pathogenic lifestyle of Synchytrium endobioticum.</title>
        <authorList>
            <person name="van de Vossenberg B.T.L.H."/>
            <person name="Warris S."/>
            <person name="Nguyen H.D.T."/>
            <person name="van Gent-Pelzer M.P.E."/>
            <person name="Joly D.L."/>
            <person name="van de Geest H.C."/>
            <person name="Bonants P.J.M."/>
            <person name="Smith D.S."/>
            <person name="Levesque C.A."/>
            <person name="van der Lee T.A.J."/>
        </authorList>
    </citation>
    <scope>NUCLEOTIDE SEQUENCE [LARGE SCALE GENOMIC DNA]</scope>
    <source>
        <strain evidence="12 13">JEL517</strain>
    </source>
</reference>
<dbReference type="Pfam" id="PF00181">
    <property type="entry name" value="Ribosomal_L2_N"/>
    <property type="match status" value="1"/>
</dbReference>
<dbReference type="Gene3D" id="2.30.30.30">
    <property type="match status" value="1"/>
</dbReference>
<feature type="transmembrane region" description="Helical" evidence="9">
    <location>
        <begin position="261"/>
        <end position="283"/>
    </location>
</feature>
<keyword evidence="9" id="KW-0472">Membrane</keyword>
<feature type="domain" description="Peptidase A1" evidence="11">
    <location>
        <begin position="290"/>
        <end position="672"/>
    </location>
</feature>
<dbReference type="SUPFAM" id="SSF50630">
    <property type="entry name" value="Acid proteases"/>
    <property type="match status" value="1"/>
</dbReference>
<feature type="domain" description="C2H2-type" evidence="10">
    <location>
        <begin position="947"/>
        <end position="976"/>
    </location>
</feature>
<dbReference type="PROSITE" id="PS50157">
    <property type="entry name" value="ZINC_FINGER_C2H2_2"/>
    <property type="match status" value="3"/>
</dbReference>
<dbReference type="PROSITE" id="PS00467">
    <property type="entry name" value="RIBOSOMAL_L2"/>
    <property type="match status" value="1"/>
</dbReference>
<comment type="similarity">
    <text evidence="1">Belongs to the universal ribosomal protein uL2 family.</text>
</comment>
<dbReference type="GO" id="GO:0003735">
    <property type="term" value="F:structural constituent of ribosome"/>
    <property type="evidence" value="ECO:0007669"/>
    <property type="project" value="InterPro"/>
</dbReference>
<evidence type="ECO:0000259" key="11">
    <source>
        <dbReference type="PROSITE" id="PS51767"/>
    </source>
</evidence>
<evidence type="ECO:0000256" key="3">
    <source>
        <dbReference type="ARBA" id="ARBA00022771"/>
    </source>
</evidence>
<dbReference type="SMART" id="SM01382">
    <property type="entry name" value="Ribosomal_L2_C"/>
    <property type="match status" value="1"/>
</dbReference>
<dbReference type="InterPro" id="IPR013087">
    <property type="entry name" value="Znf_C2H2_type"/>
</dbReference>
<feature type="compositionally biased region" description="Basic and acidic residues" evidence="8">
    <location>
        <begin position="908"/>
        <end position="918"/>
    </location>
</feature>
<evidence type="ECO:0000256" key="2">
    <source>
        <dbReference type="ARBA" id="ARBA00022723"/>
    </source>
</evidence>
<evidence type="ECO:0000259" key="10">
    <source>
        <dbReference type="PROSITE" id="PS50157"/>
    </source>
</evidence>
<dbReference type="GeneID" id="42005158"/>
<accession>A0A507C4R0</accession>
<evidence type="ECO:0000256" key="1">
    <source>
        <dbReference type="ARBA" id="ARBA00005636"/>
    </source>
</evidence>
<evidence type="ECO:0000256" key="5">
    <source>
        <dbReference type="ARBA" id="ARBA00022980"/>
    </source>
</evidence>
<comment type="caution">
    <text evidence="12">The sequence shown here is derived from an EMBL/GenBank/DDBJ whole genome shotgun (WGS) entry which is preliminary data.</text>
</comment>
<dbReference type="InterPro" id="IPR023672">
    <property type="entry name" value="Ribosomal_uL2_arc_euk"/>
</dbReference>
<name>A0A507C4R0_9FUNG</name>
<proteinExistence type="inferred from homology"/>
<dbReference type="EMBL" id="QEAO01000023">
    <property type="protein sequence ID" value="TPX33114.1"/>
    <property type="molecule type" value="Genomic_DNA"/>
</dbReference>
<dbReference type="PROSITE" id="PS51767">
    <property type="entry name" value="PEPTIDASE_A1"/>
    <property type="match status" value="1"/>
</dbReference>
<dbReference type="PANTHER" id="PTHR13691:SF16">
    <property type="entry name" value="LARGE RIBOSOMAL SUBUNIT PROTEIN UL2"/>
    <property type="match status" value="1"/>
</dbReference>
<dbReference type="SUPFAM" id="SSF50249">
    <property type="entry name" value="Nucleic acid-binding proteins"/>
    <property type="match status" value="1"/>
</dbReference>
<dbReference type="GO" id="GO:0003723">
    <property type="term" value="F:RNA binding"/>
    <property type="evidence" value="ECO:0007669"/>
    <property type="project" value="InterPro"/>
</dbReference>
<dbReference type="SMART" id="SM00355">
    <property type="entry name" value="ZnF_C2H2"/>
    <property type="match status" value="3"/>
</dbReference>
<dbReference type="InterPro" id="IPR036236">
    <property type="entry name" value="Znf_C2H2_sf"/>
</dbReference>
<evidence type="ECO:0000256" key="4">
    <source>
        <dbReference type="ARBA" id="ARBA00022833"/>
    </source>
</evidence>
<dbReference type="InterPro" id="IPR002171">
    <property type="entry name" value="Ribosomal_uL2"/>
</dbReference>
<dbReference type="RefSeq" id="XP_031024186.1">
    <property type="nucleotide sequence ID" value="XM_031169861.1"/>
</dbReference>
<evidence type="ECO:0000256" key="9">
    <source>
        <dbReference type="SAM" id="Phobius"/>
    </source>
</evidence>
<keyword evidence="6" id="KW-0687">Ribonucleoprotein</keyword>
<dbReference type="InterPro" id="IPR008991">
    <property type="entry name" value="Translation_prot_SH3-like_sf"/>
</dbReference>
<gene>
    <name evidence="12" type="ORF">SmJEL517_g03933</name>
</gene>
<dbReference type="GO" id="GO:0002181">
    <property type="term" value="P:cytoplasmic translation"/>
    <property type="evidence" value="ECO:0007669"/>
    <property type="project" value="TreeGrafter"/>
</dbReference>
<dbReference type="InterPro" id="IPR014722">
    <property type="entry name" value="Rib_uL2_dom2"/>
</dbReference>
<dbReference type="Pfam" id="PF00096">
    <property type="entry name" value="zf-C2H2"/>
    <property type="match status" value="1"/>
</dbReference>
<dbReference type="CDD" id="cd05471">
    <property type="entry name" value="pepsin_like"/>
    <property type="match status" value="1"/>
</dbReference>
<keyword evidence="9" id="KW-0812">Transmembrane</keyword>
<dbReference type="InterPro" id="IPR022666">
    <property type="entry name" value="Ribosomal_uL2_RNA-bd_dom"/>
</dbReference>
<dbReference type="Pfam" id="PF00026">
    <property type="entry name" value="Asp"/>
    <property type="match status" value="1"/>
</dbReference>
<evidence type="ECO:0000256" key="6">
    <source>
        <dbReference type="ARBA" id="ARBA00023274"/>
    </source>
</evidence>
<keyword evidence="2" id="KW-0479">Metal-binding</keyword>
<dbReference type="PROSITE" id="PS00028">
    <property type="entry name" value="ZINC_FINGER_C2H2_1"/>
    <property type="match status" value="1"/>
</dbReference>